<reference evidence="3" key="2">
    <citation type="submission" date="2025-08" db="UniProtKB">
        <authorList>
            <consortium name="Ensembl"/>
        </authorList>
    </citation>
    <scope>IDENTIFICATION</scope>
</reference>
<evidence type="ECO:0000313" key="4">
    <source>
        <dbReference type="Proteomes" id="UP000694395"/>
    </source>
</evidence>
<dbReference type="PANTHER" id="PTHR31402">
    <property type="entry name" value="UPF0711 PROTEIN C18ORF21"/>
    <property type="match status" value="1"/>
</dbReference>
<dbReference type="KEGG" id="omy:110496652"/>
<accession>A0A8C7PL91</accession>
<dbReference type="PANTHER" id="PTHR31402:SF2">
    <property type="entry name" value="UPF0711 PROTEIN C18ORF21"/>
    <property type="match status" value="1"/>
</dbReference>
<proteinExistence type="inferred from homology"/>
<evidence type="ECO:0000313" key="3">
    <source>
        <dbReference type="Ensembl" id="ENSOMYP00000024494.2"/>
    </source>
</evidence>
<keyword evidence="4" id="KW-1185">Reference proteome</keyword>
<dbReference type="CTD" id="83608"/>
<gene>
    <name evidence="3" type="primary">c18h18orf21</name>
</gene>
<dbReference type="GeneTree" id="ENSGT00390000013383"/>
<dbReference type="RefSeq" id="XP_021428345.2">
    <property type="nucleotide sequence ID" value="XM_021572670.2"/>
</dbReference>
<feature type="region of interest" description="Disordered" evidence="2">
    <location>
        <begin position="142"/>
        <end position="209"/>
    </location>
</feature>
<reference evidence="3" key="3">
    <citation type="submission" date="2025-09" db="UniProtKB">
        <authorList>
            <consortium name="Ensembl"/>
        </authorList>
    </citation>
    <scope>IDENTIFICATION</scope>
</reference>
<dbReference type="Proteomes" id="UP000694395">
    <property type="component" value="Chromosome 18"/>
</dbReference>
<name>A0A8C7PL91_ONCMY</name>
<dbReference type="GeneID" id="110496652"/>
<dbReference type="Pfam" id="PF15719">
    <property type="entry name" value="Rmp24-like"/>
    <property type="match status" value="1"/>
</dbReference>
<organism evidence="3 4">
    <name type="scientific">Oncorhynchus mykiss</name>
    <name type="common">Rainbow trout</name>
    <name type="synonym">Salmo gairdneri</name>
    <dbReference type="NCBI Taxonomy" id="8022"/>
    <lineage>
        <taxon>Eukaryota</taxon>
        <taxon>Metazoa</taxon>
        <taxon>Chordata</taxon>
        <taxon>Craniata</taxon>
        <taxon>Vertebrata</taxon>
        <taxon>Euteleostomi</taxon>
        <taxon>Actinopterygii</taxon>
        <taxon>Neopterygii</taxon>
        <taxon>Teleostei</taxon>
        <taxon>Protacanthopterygii</taxon>
        <taxon>Salmoniformes</taxon>
        <taxon>Salmonidae</taxon>
        <taxon>Salmoninae</taxon>
        <taxon>Oncorhynchus</taxon>
    </lineage>
</organism>
<dbReference type="InterPro" id="IPR029779">
    <property type="entry name" value="Rmp24-like"/>
</dbReference>
<reference evidence="3" key="1">
    <citation type="submission" date="2020-07" db="EMBL/GenBank/DDBJ databases">
        <title>A long reads based de novo assembly of the rainbow trout Arlee double haploid line genome.</title>
        <authorList>
            <person name="Gao G."/>
            <person name="Palti Y."/>
        </authorList>
    </citation>
    <scope>NUCLEOTIDE SEQUENCE [LARGE SCALE GENOMIC DNA]</scope>
</reference>
<protein>
    <submittedName>
        <fullName evidence="3">Si:dkey-184p18.2</fullName>
    </submittedName>
</protein>
<feature type="compositionally biased region" description="Low complexity" evidence="2">
    <location>
        <begin position="188"/>
        <end position="207"/>
    </location>
</feature>
<evidence type="ECO:0000256" key="1">
    <source>
        <dbReference type="ARBA" id="ARBA00006160"/>
    </source>
</evidence>
<evidence type="ECO:0000256" key="2">
    <source>
        <dbReference type="SAM" id="MobiDB-lite"/>
    </source>
</evidence>
<dbReference type="AlphaFoldDB" id="A0A8C7PL91"/>
<dbReference type="OrthoDB" id="10049098at2759"/>
<comment type="similarity">
    <text evidence="1">Belongs to the UPF0711 family.</text>
</comment>
<sequence length="241" mass="27087">MAFTDPTGSSHTFLRDASLLYQDICPEQSRFLMGRHQRMKAPAKFQPIPEEELCPFCFQWRRPDNHRMRLHPKRRASVRVQSVLRREGKGMRLSLAQMDILRRFRGSSSALVVTCHTCNSTSKHNGVNRNFIATLSKSHCTPWSAGKHKTPQSTNRTNAMGIPKSASKHKTPQSTNRTNASKDKTPCSTPRSTSKTPGSSSASKPASVQKLAFSRLKRFLMLEDNQKTKTKGGLKDFLSSL</sequence>
<dbReference type="Ensembl" id="ENSOMYT00000026819.2">
    <property type="protein sequence ID" value="ENSOMYP00000024494.2"/>
    <property type="gene ID" value="ENSOMYG00000011632.2"/>
</dbReference>